<evidence type="ECO:0000256" key="1">
    <source>
        <dbReference type="SAM" id="MobiDB-lite"/>
    </source>
</evidence>
<dbReference type="RefSeq" id="WP_312894690.1">
    <property type="nucleotide sequence ID" value="NZ_BAABAM010000004.1"/>
</dbReference>
<evidence type="ECO:0000313" key="3">
    <source>
        <dbReference type="EMBL" id="MBA2894341.1"/>
    </source>
</evidence>
<dbReference type="PANTHER" id="PTHR43649">
    <property type="entry name" value="ARABINOSE-BINDING PROTEIN-RELATED"/>
    <property type="match status" value="1"/>
</dbReference>
<dbReference type="PANTHER" id="PTHR43649:SF14">
    <property type="entry name" value="BLR3389 PROTEIN"/>
    <property type="match status" value="1"/>
</dbReference>
<dbReference type="Gene3D" id="3.40.190.10">
    <property type="entry name" value="Periplasmic binding protein-like II"/>
    <property type="match status" value="2"/>
</dbReference>
<feature type="signal peptide" evidence="2">
    <location>
        <begin position="1"/>
        <end position="23"/>
    </location>
</feature>
<evidence type="ECO:0000256" key="2">
    <source>
        <dbReference type="SAM" id="SignalP"/>
    </source>
</evidence>
<accession>A0A7W0HT42</accession>
<comment type="caution">
    <text evidence="3">The sequence shown here is derived from an EMBL/GenBank/DDBJ whole genome shotgun (WGS) entry which is preliminary data.</text>
</comment>
<protein>
    <submittedName>
        <fullName evidence="3">Raffinose/stachyose/melibiose transport system substrate-binding protein</fullName>
    </submittedName>
</protein>
<sequence length="427" mass="45099">MRRHLVLCAATALFLAGCGSSTTPPQQSPQAGQSQKAEPVTVDWWHIATNDPGKSTLDKAAKAYMAEHPEVTIKITILENDAFKSKMSTVSSAGQAPDIFTTWGGGVLAQQVEAGLVKEVDLGEMKDSLTTAAVAPYVIDEKVYAVPTDIGMIGFWYNKDLFAKAGITEPPGTWSAYLEAVKKLKAAGIVPIALAGKEKWPGHFYWSYLAMRIAGLPALQQAAETKDFTNPDFVAAGQQLKALADLQPFQKGFENAAYPGPTGQSATVGNGKAAMELMGQWAPGSQKTEGKGLGEALGFFPFPAVEGGKGALTEAFGGGGGYAVGAEAPDAAVDFLKFLIAEERHAPAINDDLWLPIHKGEEATVSDPNKKAVAEALATATGFQLYLDQAYPPAVGQEVNDSVAQLIEGKKTPEEVVQSITEVAKSE</sequence>
<dbReference type="PROSITE" id="PS51257">
    <property type="entry name" value="PROKAR_LIPOPROTEIN"/>
    <property type="match status" value="1"/>
</dbReference>
<reference evidence="3 4" key="1">
    <citation type="submission" date="2020-07" db="EMBL/GenBank/DDBJ databases">
        <title>Genomic Encyclopedia of Type Strains, Phase IV (KMG-IV): sequencing the most valuable type-strain genomes for metagenomic binning, comparative biology and taxonomic classification.</title>
        <authorList>
            <person name="Goeker M."/>
        </authorList>
    </citation>
    <scope>NUCLEOTIDE SEQUENCE [LARGE SCALE GENOMIC DNA]</scope>
    <source>
        <strain evidence="3 4">DSM 45533</strain>
    </source>
</reference>
<name>A0A7W0HT42_9ACTN</name>
<dbReference type="Pfam" id="PF01547">
    <property type="entry name" value="SBP_bac_1"/>
    <property type="match status" value="1"/>
</dbReference>
<dbReference type="SUPFAM" id="SSF53850">
    <property type="entry name" value="Periplasmic binding protein-like II"/>
    <property type="match status" value="1"/>
</dbReference>
<evidence type="ECO:0000313" key="4">
    <source>
        <dbReference type="Proteomes" id="UP000530928"/>
    </source>
</evidence>
<gene>
    <name evidence="3" type="ORF">HNR30_005713</name>
</gene>
<feature type="compositionally biased region" description="Low complexity" evidence="1">
    <location>
        <begin position="20"/>
        <end position="35"/>
    </location>
</feature>
<keyword evidence="4" id="KW-1185">Reference proteome</keyword>
<organism evidence="3 4">
    <name type="scientific">Nonomuraea soli</name>
    <dbReference type="NCBI Taxonomy" id="1032476"/>
    <lineage>
        <taxon>Bacteria</taxon>
        <taxon>Bacillati</taxon>
        <taxon>Actinomycetota</taxon>
        <taxon>Actinomycetes</taxon>
        <taxon>Streptosporangiales</taxon>
        <taxon>Streptosporangiaceae</taxon>
        <taxon>Nonomuraea</taxon>
    </lineage>
</organism>
<dbReference type="Proteomes" id="UP000530928">
    <property type="component" value="Unassembled WGS sequence"/>
</dbReference>
<feature type="chain" id="PRO_5038919295" evidence="2">
    <location>
        <begin position="24"/>
        <end position="427"/>
    </location>
</feature>
<dbReference type="InterPro" id="IPR006059">
    <property type="entry name" value="SBP"/>
</dbReference>
<dbReference type="InterPro" id="IPR050490">
    <property type="entry name" value="Bact_solute-bd_prot1"/>
</dbReference>
<proteinExistence type="predicted"/>
<dbReference type="EMBL" id="JACDUR010000006">
    <property type="protein sequence ID" value="MBA2894341.1"/>
    <property type="molecule type" value="Genomic_DNA"/>
</dbReference>
<feature type="region of interest" description="Disordered" evidence="1">
    <location>
        <begin position="20"/>
        <end position="39"/>
    </location>
</feature>
<keyword evidence="2" id="KW-0732">Signal</keyword>
<dbReference type="AlphaFoldDB" id="A0A7W0HT42"/>